<proteinExistence type="predicted"/>
<dbReference type="Pfam" id="PF25898">
    <property type="entry name" value="LolA_2nd_metazoa"/>
    <property type="match status" value="1"/>
</dbReference>
<dbReference type="InterPro" id="IPR058831">
    <property type="entry name" value="LolA-like_dom_2nd"/>
</dbReference>
<accession>A0AAV4G6J5</accession>
<name>A0AAV4G6J5_9GAST</name>
<keyword evidence="1" id="KW-0812">Transmembrane</keyword>
<evidence type="ECO:0000259" key="2">
    <source>
        <dbReference type="PROSITE" id="PS50948"/>
    </source>
</evidence>
<dbReference type="Gene3D" id="3.50.4.10">
    <property type="entry name" value="Hepatocyte Growth Factor"/>
    <property type="match status" value="2"/>
</dbReference>
<keyword evidence="1" id="KW-1133">Transmembrane helix</keyword>
<dbReference type="PROSITE" id="PS50948">
    <property type="entry name" value="PAN"/>
    <property type="match status" value="2"/>
</dbReference>
<feature type="domain" description="Apple" evidence="2">
    <location>
        <begin position="562"/>
        <end position="657"/>
    </location>
</feature>
<evidence type="ECO:0000256" key="1">
    <source>
        <dbReference type="SAM" id="Phobius"/>
    </source>
</evidence>
<evidence type="ECO:0000313" key="4">
    <source>
        <dbReference type="Proteomes" id="UP000762676"/>
    </source>
</evidence>
<keyword evidence="4" id="KW-1185">Reference proteome</keyword>
<feature type="transmembrane region" description="Helical" evidence="1">
    <location>
        <begin position="764"/>
        <end position="787"/>
    </location>
</feature>
<dbReference type="AlphaFoldDB" id="A0AAV4G6J5"/>
<gene>
    <name evidence="3" type="ORF">ElyMa_005915800</name>
</gene>
<dbReference type="SMART" id="SM00473">
    <property type="entry name" value="PAN_AP"/>
    <property type="match status" value="3"/>
</dbReference>
<evidence type="ECO:0000313" key="3">
    <source>
        <dbReference type="EMBL" id="GFR81064.1"/>
    </source>
</evidence>
<organism evidence="3 4">
    <name type="scientific">Elysia marginata</name>
    <dbReference type="NCBI Taxonomy" id="1093978"/>
    <lineage>
        <taxon>Eukaryota</taxon>
        <taxon>Metazoa</taxon>
        <taxon>Spiralia</taxon>
        <taxon>Lophotrochozoa</taxon>
        <taxon>Mollusca</taxon>
        <taxon>Gastropoda</taxon>
        <taxon>Heterobranchia</taxon>
        <taxon>Euthyneura</taxon>
        <taxon>Panpulmonata</taxon>
        <taxon>Sacoglossa</taxon>
        <taxon>Placobranchoidea</taxon>
        <taxon>Plakobranchidae</taxon>
        <taxon>Elysia</taxon>
    </lineage>
</organism>
<dbReference type="SUPFAM" id="SSF57414">
    <property type="entry name" value="Hairpin loop containing domain-like"/>
    <property type="match status" value="2"/>
</dbReference>
<reference evidence="3 4" key="1">
    <citation type="journal article" date="2021" name="Elife">
        <title>Chloroplast acquisition without the gene transfer in kleptoplastic sea slugs, Plakobranchus ocellatus.</title>
        <authorList>
            <person name="Maeda T."/>
            <person name="Takahashi S."/>
            <person name="Yoshida T."/>
            <person name="Shimamura S."/>
            <person name="Takaki Y."/>
            <person name="Nagai Y."/>
            <person name="Toyoda A."/>
            <person name="Suzuki Y."/>
            <person name="Arimoto A."/>
            <person name="Ishii H."/>
            <person name="Satoh N."/>
            <person name="Nishiyama T."/>
            <person name="Hasebe M."/>
            <person name="Maruyama T."/>
            <person name="Minagawa J."/>
            <person name="Obokata J."/>
            <person name="Shigenobu S."/>
        </authorList>
    </citation>
    <scope>NUCLEOTIDE SEQUENCE [LARGE SCALE GENOMIC DNA]</scope>
</reference>
<dbReference type="PANTHER" id="PTHR36902:SF1">
    <property type="entry name" value="ENRICHED IN SURFACE-LABELED PROTEOME PROTEIN 9"/>
    <property type="match status" value="1"/>
</dbReference>
<comment type="caution">
    <text evidence="3">The sequence shown here is derived from an EMBL/GenBank/DDBJ whole genome shotgun (WGS) entry which is preliminary data.</text>
</comment>
<dbReference type="Pfam" id="PF00024">
    <property type="entry name" value="PAN_1"/>
    <property type="match status" value="1"/>
</dbReference>
<feature type="domain" description="Apple" evidence="2">
    <location>
        <begin position="483"/>
        <end position="561"/>
    </location>
</feature>
<protein>
    <submittedName>
        <fullName evidence="3">Antigen B membrane protein</fullName>
    </submittedName>
</protein>
<keyword evidence="1" id="KW-0472">Membrane</keyword>
<dbReference type="Proteomes" id="UP000762676">
    <property type="component" value="Unassembled WGS sequence"/>
</dbReference>
<dbReference type="EMBL" id="BMAT01011867">
    <property type="protein sequence ID" value="GFR81064.1"/>
    <property type="molecule type" value="Genomic_DNA"/>
</dbReference>
<dbReference type="PANTHER" id="PTHR36902">
    <property type="entry name" value="ENRICHED IN SURFACE-LABELED PROTEOME PROTEIN 9"/>
    <property type="match status" value="1"/>
</dbReference>
<sequence>MYTGSKNALLRISVDTFEDDKLQEHFFLDFLNFEKMQYNPNIFQADLEPPLGLPCLGMKQDMKQPQVPTSASLRRETVSIYGDDTYIAETESVVIDTEKEVLQRQNSIATSIRDFNHGATYLILRLKGRYTSCLTKPINIIQTLFYNNDMTSSGFTTQDHYVSMDSVSDYLLLSGNFTFSGEYEYRGIPCEVFTHVTNNFEGKRRKASILLYFSKPGFLIIDHNGFSDKKLVKMEIRQEGAPQIFHNVYKLNEFDFDEALTAPFDISPCFDVDSRIEFKLELEEHDRITSAAMTANERRALEHDVRNLIAQLCGLDFVRVNVGTAVERRGTVTLTGKLFARPDSGFHFEHSVGKSFGKDKRATGRVLSLTRHVSNIEFCAEQAVLDSNVTDADYCQAAELCILYRAATSDQERIALVDDDPCSHLTKIRGFEDLIPLSTAWDTLEKKIYEDKRSIKLTVKDKTFKFSSIKRINDPNAKLHRLSPLNSFRKTAHDEVTTQKSQMISRKMNAKECAARCLNNLVFPCEAFSYCKDMSSCELHGSFLRKDTKDEPDIGYTVTTNCETYVRSYLHNFERHSGTVARMASTSSDAELTDINNIENCAQLCMESENFQCESFDFCSPDGLKGNCLMYKHHARDFTLKDGENTELNCSHYSRNYFWDYTKTYGVTGLPALATVRGAGGAETCAYVCSSSADCDTFQYCETDDVCRYLDTSSGKPSPLDMLPNFRCYTFIQKETPDVVNRHNNLAFKKQEASESAGGYSAGAMAGLAIAMLVLGFGICFAGLYAWTFYKKHTTADSWDSTLKMEDPSSEAQF</sequence>
<dbReference type="InterPro" id="IPR003609">
    <property type="entry name" value="Pan_app"/>
</dbReference>